<organism evidence="3 4">
    <name type="scientific">Acetobacter oeni</name>
    <dbReference type="NCBI Taxonomy" id="304077"/>
    <lineage>
        <taxon>Bacteria</taxon>
        <taxon>Pseudomonadati</taxon>
        <taxon>Pseudomonadota</taxon>
        <taxon>Alphaproteobacteria</taxon>
        <taxon>Acetobacterales</taxon>
        <taxon>Acetobacteraceae</taxon>
        <taxon>Acetobacter</taxon>
    </lineage>
</organism>
<accession>A0A511XR85</accession>
<protein>
    <submittedName>
        <fullName evidence="3">Uncharacterized protein</fullName>
    </submittedName>
</protein>
<feature type="region of interest" description="Disordered" evidence="1">
    <location>
        <begin position="96"/>
        <end position="122"/>
    </location>
</feature>
<proteinExistence type="predicted"/>
<evidence type="ECO:0000313" key="4">
    <source>
        <dbReference type="Proteomes" id="UP000321746"/>
    </source>
</evidence>
<dbReference type="EMBL" id="BJYG01000114">
    <property type="protein sequence ID" value="GEN65406.1"/>
    <property type="molecule type" value="Genomic_DNA"/>
</dbReference>
<keyword evidence="2" id="KW-0812">Transmembrane</keyword>
<keyword evidence="2" id="KW-0472">Membrane</keyword>
<keyword evidence="4" id="KW-1185">Reference proteome</keyword>
<keyword evidence="2" id="KW-1133">Transmembrane helix</keyword>
<dbReference type="Proteomes" id="UP000321746">
    <property type="component" value="Unassembled WGS sequence"/>
</dbReference>
<dbReference type="AlphaFoldDB" id="A0A511XR85"/>
<name>A0A511XR85_9PROT</name>
<gene>
    <name evidence="3" type="ORF">AOE01nite_36300</name>
</gene>
<evidence type="ECO:0000256" key="1">
    <source>
        <dbReference type="SAM" id="MobiDB-lite"/>
    </source>
</evidence>
<evidence type="ECO:0000313" key="3">
    <source>
        <dbReference type="EMBL" id="GEN65406.1"/>
    </source>
</evidence>
<reference evidence="3 4" key="1">
    <citation type="submission" date="2019-07" db="EMBL/GenBank/DDBJ databases">
        <title>Whole genome shotgun sequence of Acetobacter oeni NBRC 105207.</title>
        <authorList>
            <person name="Hosoyama A."/>
            <person name="Uohara A."/>
            <person name="Ohji S."/>
            <person name="Ichikawa N."/>
        </authorList>
    </citation>
    <scope>NUCLEOTIDE SEQUENCE [LARGE SCALE GENOMIC DNA]</scope>
    <source>
        <strain evidence="3 4">NBRC 105207</strain>
    </source>
</reference>
<feature type="transmembrane region" description="Helical" evidence="2">
    <location>
        <begin position="22"/>
        <end position="44"/>
    </location>
</feature>
<evidence type="ECO:0000256" key="2">
    <source>
        <dbReference type="SAM" id="Phobius"/>
    </source>
</evidence>
<comment type="caution">
    <text evidence="3">The sequence shown here is derived from an EMBL/GenBank/DDBJ whole genome shotgun (WGS) entry which is preliminary data.</text>
</comment>
<sequence>MGNLMNSDTIFSDVLSLIPTEYLGTAASIVTFAIASCALIMRFWKPPDAGSRWAPVYQIVSAIAQARGWNANAYQPGRKAIMAPVSLPRDEAAAALGLPPDQTKPGRQVRTVKDNAGEPDVI</sequence>